<dbReference type="AlphaFoldDB" id="G2E6R1"/>
<dbReference type="EMBL" id="AFWT01000043">
    <property type="protein sequence ID" value="EGV28208.1"/>
    <property type="molecule type" value="Genomic_DNA"/>
</dbReference>
<feature type="transmembrane region" description="Helical" evidence="1">
    <location>
        <begin position="188"/>
        <end position="207"/>
    </location>
</feature>
<keyword evidence="1" id="KW-0812">Transmembrane</keyword>
<evidence type="ECO:0000313" key="3">
    <source>
        <dbReference type="Proteomes" id="UP000004200"/>
    </source>
</evidence>
<dbReference type="InterPro" id="IPR010266">
    <property type="entry name" value="NnrS"/>
</dbReference>
<comment type="caution">
    <text evidence="2">The sequence shown here is derived from an EMBL/GenBank/DDBJ whole genome shotgun (WGS) entry which is preliminary data.</text>
</comment>
<dbReference type="RefSeq" id="WP_007042687.1">
    <property type="nucleotide sequence ID" value="NZ_AFWT01000043.1"/>
</dbReference>
<protein>
    <submittedName>
        <fullName evidence="2">NnrS family protein</fullName>
    </submittedName>
</protein>
<dbReference type="Pfam" id="PF05940">
    <property type="entry name" value="NnrS"/>
    <property type="match status" value="1"/>
</dbReference>
<name>G2E6R1_9GAMM</name>
<feature type="transmembrane region" description="Helical" evidence="1">
    <location>
        <begin position="31"/>
        <end position="50"/>
    </location>
</feature>
<keyword evidence="1" id="KW-0472">Membrane</keyword>
<dbReference type="PATRIC" id="fig|765913.3.peg.4046"/>
<dbReference type="STRING" id="765913.ThidrDRAFT_3974"/>
<keyword evidence="1" id="KW-1133">Transmembrane helix</keyword>
<evidence type="ECO:0000313" key="2">
    <source>
        <dbReference type="EMBL" id="EGV28208.1"/>
    </source>
</evidence>
<feature type="transmembrane region" description="Helical" evidence="1">
    <location>
        <begin position="71"/>
        <end position="87"/>
    </location>
</feature>
<evidence type="ECO:0000256" key="1">
    <source>
        <dbReference type="SAM" id="Phobius"/>
    </source>
</evidence>
<feature type="transmembrane region" description="Helical" evidence="1">
    <location>
        <begin position="268"/>
        <end position="291"/>
    </location>
</feature>
<accession>G2E6R1</accession>
<dbReference type="eggNOG" id="COG3213">
    <property type="taxonomic scope" value="Bacteria"/>
</dbReference>
<feature type="transmembrane region" description="Helical" evidence="1">
    <location>
        <begin position="93"/>
        <end position="110"/>
    </location>
</feature>
<dbReference type="Proteomes" id="UP000004200">
    <property type="component" value="Unassembled WGS sequence"/>
</dbReference>
<feature type="transmembrane region" description="Helical" evidence="1">
    <location>
        <begin position="152"/>
        <end position="176"/>
    </location>
</feature>
<sequence length="401" mass="42969">MFEPWTRRHRGAAAIPNFESAPVLALGFRPFFLAAGAAAVLDVAIWLAMLRGLWPQPSHLVGIAWHAHEMLFGYLVAVLAGFLLTAVRNWTGMPTATGGRLAALLGLWLAGRLAPWLGLPPWIAALVDLAFLPALAWALWRPLWHGPNPVNRVFLAVFAGMILANALVHLDALGLLPGGASRGHRLMLDLMVLVILLVSGRVMPFFIRSVIADARPRTFVPLERLNFVVATAFLVADVIAPFGAIAGVLAVALGLIQLARLVGWHDRRVWITPMLTVLQAGLLWLALGLILDGLPAFTSMPARGALHALTIGAIGVLTLGMMARVAVGHTGRAMEASALTLVAFVCINLAAVLRGLGPLLDPARYHIWLMVGGIGWILAFGLFLWVHAPMLVSARPDGRPG</sequence>
<organism evidence="2 3">
    <name type="scientific">Thiorhodococcus drewsii AZ1</name>
    <dbReference type="NCBI Taxonomy" id="765913"/>
    <lineage>
        <taxon>Bacteria</taxon>
        <taxon>Pseudomonadati</taxon>
        <taxon>Pseudomonadota</taxon>
        <taxon>Gammaproteobacteria</taxon>
        <taxon>Chromatiales</taxon>
        <taxon>Chromatiaceae</taxon>
        <taxon>Thiorhodococcus</taxon>
    </lineage>
</organism>
<feature type="transmembrane region" description="Helical" evidence="1">
    <location>
        <begin position="122"/>
        <end position="140"/>
    </location>
</feature>
<reference evidence="2 3" key="1">
    <citation type="submission" date="2011-06" db="EMBL/GenBank/DDBJ databases">
        <title>The draft genome of Thiorhodococcus drewsii AZ1.</title>
        <authorList>
            <consortium name="US DOE Joint Genome Institute (JGI-PGF)"/>
            <person name="Lucas S."/>
            <person name="Han J."/>
            <person name="Lapidus A."/>
            <person name="Cheng J.-F."/>
            <person name="Goodwin L."/>
            <person name="Pitluck S."/>
            <person name="Peters L."/>
            <person name="Land M.L."/>
            <person name="Hauser L."/>
            <person name="Vogl K."/>
            <person name="Liu Z."/>
            <person name="Imhoff J."/>
            <person name="Thiel V."/>
            <person name="Frigaard N.-U."/>
            <person name="Bryant D.A."/>
            <person name="Woyke T.J."/>
        </authorList>
    </citation>
    <scope>NUCLEOTIDE SEQUENCE [LARGE SCALE GENOMIC DNA]</scope>
    <source>
        <strain evidence="2 3">AZ1</strain>
    </source>
</reference>
<feature type="transmembrane region" description="Helical" evidence="1">
    <location>
        <begin position="227"/>
        <end position="256"/>
    </location>
</feature>
<gene>
    <name evidence="2" type="ORF">ThidrDRAFT_3974</name>
</gene>
<dbReference type="OrthoDB" id="9770040at2"/>
<proteinExistence type="predicted"/>
<feature type="transmembrane region" description="Helical" evidence="1">
    <location>
        <begin position="365"/>
        <end position="386"/>
    </location>
</feature>
<feature type="transmembrane region" description="Helical" evidence="1">
    <location>
        <begin position="306"/>
        <end position="327"/>
    </location>
</feature>
<feature type="transmembrane region" description="Helical" evidence="1">
    <location>
        <begin position="339"/>
        <end position="359"/>
    </location>
</feature>
<keyword evidence="3" id="KW-1185">Reference proteome</keyword>